<feature type="compositionally biased region" description="Pro residues" evidence="1">
    <location>
        <begin position="77"/>
        <end position="93"/>
    </location>
</feature>
<feature type="compositionally biased region" description="Low complexity" evidence="1">
    <location>
        <begin position="360"/>
        <end position="369"/>
    </location>
</feature>
<dbReference type="OrthoDB" id="372624at2759"/>
<dbReference type="GO" id="GO:0035267">
    <property type="term" value="C:NuA4 histone acetyltransferase complex"/>
    <property type="evidence" value="ECO:0007669"/>
    <property type="project" value="TreeGrafter"/>
</dbReference>
<dbReference type="AlphaFoldDB" id="A0A8J2W8D8"/>
<organism evidence="2 3">
    <name type="scientific">Danaus chrysippus</name>
    <name type="common">African queen</name>
    <dbReference type="NCBI Taxonomy" id="151541"/>
    <lineage>
        <taxon>Eukaryota</taxon>
        <taxon>Metazoa</taxon>
        <taxon>Ecdysozoa</taxon>
        <taxon>Arthropoda</taxon>
        <taxon>Hexapoda</taxon>
        <taxon>Insecta</taxon>
        <taxon>Pterygota</taxon>
        <taxon>Neoptera</taxon>
        <taxon>Endopterygota</taxon>
        <taxon>Lepidoptera</taxon>
        <taxon>Glossata</taxon>
        <taxon>Ditrysia</taxon>
        <taxon>Papilionoidea</taxon>
        <taxon>Nymphalidae</taxon>
        <taxon>Danainae</taxon>
        <taxon>Danaini</taxon>
        <taxon>Danaina</taxon>
        <taxon>Danaus</taxon>
        <taxon>Anosia</taxon>
    </lineage>
</organism>
<feature type="compositionally biased region" description="Basic residues" evidence="1">
    <location>
        <begin position="155"/>
        <end position="166"/>
    </location>
</feature>
<feature type="region of interest" description="Disordered" evidence="1">
    <location>
        <begin position="34"/>
        <end position="95"/>
    </location>
</feature>
<dbReference type="GO" id="GO:0000812">
    <property type="term" value="C:Swr1 complex"/>
    <property type="evidence" value="ECO:0007669"/>
    <property type="project" value="TreeGrafter"/>
</dbReference>
<gene>
    <name evidence="2" type="ORF">DCHRY22_LOCUS16249</name>
</gene>
<feature type="compositionally biased region" description="Basic and acidic residues" evidence="1">
    <location>
        <begin position="141"/>
        <end position="154"/>
    </location>
</feature>
<dbReference type="PANTHER" id="PTHR46459">
    <property type="entry name" value="E1A-BINDING PROTEIN P400-RELATED"/>
    <property type="match status" value="1"/>
</dbReference>
<sequence>MWCPPTPPSSDGDVYCDSWARALYRRGAAADALLPPVRWRDSRAPRSPRRTRPAPRSAHAPPSLFDRGGPRPRPRLRAPPAPPRDHVTPPPDWAPCEDAALRRALRLQRLPPEPPAAHAPNWDWLADLVGEVARAYRSPRSCRDRHDALADPERARRKHRKPPPARRRPDDDAPRPPLQRLDAMREAAERRRAAPKRRLDDASHHNPKHAALLADHGVDYETPPSPMEVATRRAERIAKEKMKVGASAASAGNVPPPAAAAAAPPPVTAQRIVVAAAGAQPAPGKPEVRRPRPGEAPRAPAPAAQLLYRQQTLAGRHHLKILHHATPTQAQGVSVSAAGGTLQLQQLALRRPRAPPPAPHLVLAHLAPAPAHPTPSTPSAPSTPSTPSAPTHQHPSDSQQ</sequence>
<dbReference type="GO" id="GO:0006281">
    <property type="term" value="P:DNA repair"/>
    <property type="evidence" value="ECO:0007669"/>
    <property type="project" value="TreeGrafter"/>
</dbReference>
<keyword evidence="3" id="KW-1185">Reference proteome</keyword>
<dbReference type="Proteomes" id="UP000789524">
    <property type="component" value="Unassembled WGS sequence"/>
</dbReference>
<comment type="caution">
    <text evidence="2">The sequence shown here is derived from an EMBL/GenBank/DDBJ whole genome shotgun (WGS) entry which is preliminary data.</text>
</comment>
<feature type="compositionally biased region" description="Basic and acidic residues" evidence="1">
    <location>
        <begin position="182"/>
        <end position="204"/>
    </location>
</feature>
<protein>
    <submittedName>
        <fullName evidence="2">(African queen) hypothetical protein</fullName>
    </submittedName>
</protein>
<feature type="compositionally biased region" description="Basic and acidic residues" evidence="1">
    <location>
        <begin position="286"/>
        <end position="295"/>
    </location>
</feature>
<proteinExistence type="predicted"/>
<name>A0A8J2W8D8_9NEOP</name>
<dbReference type="GO" id="GO:0003682">
    <property type="term" value="F:chromatin binding"/>
    <property type="evidence" value="ECO:0007669"/>
    <property type="project" value="TreeGrafter"/>
</dbReference>
<accession>A0A8J2W8D8</accession>
<evidence type="ECO:0000313" key="2">
    <source>
        <dbReference type="EMBL" id="CAG9585925.1"/>
    </source>
</evidence>
<evidence type="ECO:0000256" key="1">
    <source>
        <dbReference type="SAM" id="MobiDB-lite"/>
    </source>
</evidence>
<feature type="region of interest" description="Disordered" evidence="1">
    <location>
        <begin position="352"/>
        <end position="400"/>
    </location>
</feature>
<feature type="compositionally biased region" description="Low complexity" evidence="1">
    <location>
        <begin position="54"/>
        <end position="63"/>
    </location>
</feature>
<dbReference type="PANTHER" id="PTHR46459:SF1">
    <property type="entry name" value="E1A-BINDING PROTEIN P400"/>
    <property type="match status" value="1"/>
</dbReference>
<evidence type="ECO:0000313" key="3">
    <source>
        <dbReference type="Proteomes" id="UP000789524"/>
    </source>
</evidence>
<feature type="region of interest" description="Disordered" evidence="1">
    <location>
        <begin position="137"/>
        <end position="206"/>
    </location>
</feature>
<feature type="compositionally biased region" description="Low complexity" evidence="1">
    <location>
        <begin position="379"/>
        <end position="393"/>
    </location>
</feature>
<reference evidence="2" key="1">
    <citation type="submission" date="2021-09" db="EMBL/GenBank/DDBJ databases">
        <authorList>
            <person name="Martin H S."/>
        </authorList>
    </citation>
    <scope>NUCLEOTIDE SEQUENCE</scope>
</reference>
<dbReference type="EMBL" id="CAKASE010000083">
    <property type="protein sequence ID" value="CAG9585925.1"/>
    <property type="molecule type" value="Genomic_DNA"/>
</dbReference>
<feature type="region of interest" description="Disordered" evidence="1">
    <location>
        <begin position="279"/>
        <end position="301"/>
    </location>
</feature>